<sequence length="118" mass="12881">MVQTTPLRQKQQQLVLLGQNIRQAAYAILKPSLDNNSADLGICSQLFEAISVAVIRRGWGIVYRNKLKMAVFGQRKVQIPSSTCPMKTINCGVDLNGTPITTTPSSPQKLGQPYAVVP</sequence>
<dbReference type="Proteomes" id="UP000198287">
    <property type="component" value="Unassembled WGS sequence"/>
</dbReference>
<dbReference type="EMBL" id="LNIX01000047">
    <property type="protein sequence ID" value="OXA38315.1"/>
    <property type="molecule type" value="Genomic_DNA"/>
</dbReference>
<accession>A0A226CYB5</accession>
<keyword evidence="2" id="KW-1185">Reference proteome</keyword>
<evidence type="ECO:0000313" key="1">
    <source>
        <dbReference type="EMBL" id="OXA38315.1"/>
    </source>
</evidence>
<dbReference type="AlphaFoldDB" id="A0A226CYB5"/>
<reference evidence="1 2" key="1">
    <citation type="submission" date="2015-12" db="EMBL/GenBank/DDBJ databases">
        <title>The genome of Folsomia candida.</title>
        <authorList>
            <person name="Faddeeva A."/>
            <person name="Derks M.F."/>
            <person name="Anvar Y."/>
            <person name="Smit S."/>
            <person name="Van Straalen N."/>
            <person name="Roelofs D."/>
        </authorList>
    </citation>
    <scope>NUCLEOTIDE SEQUENCE [LARGE SCALE GENOMIC DNA]</scope>
    <source>
        <strain evidence="1 2">VU population</strain>
        <tissue evidence="1">Whole body</tissue>
    </source>
</reference>
<protein>
    <submittedName>
        <fullName evidence="1">Uncharacterized protein</fullName>
    </submittedName>
</protein>
<organism evidence="1 2">
    <name type="scientific">Folsomia candida</name>
    <name type="common">Springtail</name>
    <dbReference type="NCBI Taxonomy" id="158441"/>
    <lineage>
        <taxon>Eukaryota</taxon>
        <taxon>Metazoa</taxon>
        <taxon>Ecdysozoa</taxon>
        <taxon>Arthropoda</taxon>
        <taxon>Hexapoda</taxon>
        <taxon>Collembola</taxon>
        <taxon>Entomobryomorpha</taxon>
        <taxon>Isotomoidea</taxon>
        <taxon>Isotomidae</taxon>
        <taxon>Proisotominae</taxon>
        <taxon>Folsomia</taxon>
    </lineage>
</organism>
<comment type="caution">
    <text evidence="1">The sequence shown here is derived from an EMBL/GenBank/DDBJ whole genome shotgun (WGS) entry which is preliminary data.</text>
</comment>
<proteinExistence type="predicted"/>
<evidence type="ECO:0000313" key="2">
    <source>
        <dbReference type="Proteomes" id="UP000198287"/>
    </source>
</evidence>
<gene>
    <name evidence="1" type="ORF">Fcan01_26939</name>
</gene>
<name>A0A226CYB5_FOLCA</name>